<gene>
    <name evidence="4" type="ORF">HID58_028100</name>
</gene>
<name>A0ABQ8CVQ8_BRANA</name>
<feature type="domain" description="Peptidase C14 caspase" evidence="3">
    <location>
        <begin position="383"/>
        <end position="743"/>
    </location>
</feature>
<keyword evidence="5" id="KW-1185">Reference proteome</keyword>
<comment type="caution">
    <text evidence="4">The sequence shown here is derived from an EMBL/GenBank/DDBJ whole genome shotgun (WGS) entry which is preliminary data.</text>
</comment>
<dbReference type="InterPro" id="IPR029030">
    <property type="entry name" value="Caspase-like_dom_sf"/>
</dbReference>
<dbReference type="PANTHER" id="PTHR48104:SF30">
    <property type="entry name" value="METACASPASE-1"/>
    <property type="match status" value="1"/>
</dbReference>
<dbReference type="Proteomes" id="UP000824890">
    <property type="component" value="Unassembled WGS sequence"/>
</dbReference>
<sequence length="1539" mass="169112">MVKKAVLIGINYPGTEGELVGCINDVKRMHKSLVELYGFSEENIVELIDTDESKTQPTGKNIRQAFWDLVGSAQPGDVLFVHYSGHGTRLPPETGEDDDTGYDECIVPSDINYITDDDIKEIVSHVPKGCSFTFVSDSCHSGGLIDSAKEQIGESFKKKSSKMFKCLFGLFCSKGTTSEAESKEETPIKIDDDENDVNGRNRFLPLQTSIKMLKQATGRDDIKEGNIRTTLFDLFGEDASPKVRKFMKVILSNMQESTGEGLMLRSLAKQAIILLKDKLNDEEYLKPAMETQVKSKKEVYAGAINGGLGSNGILLSGCQTNQVSADVGSKDKAYGAFTNSLQIILAETKGKISYKELVLKSRKYLEKQGYPQRPGLYCSDSYRAVLIGINYVGTKAELRGCVNDVRRMHVSLVERYGFSDKNIKLLIDTDSSTMKPTGKNIRQALLDLVQPAQPGDVLFVHYSGHGTRLPAETGEDDDTGYDECIVPSDMNLITDDDFRDLVDMAPKDCPITIVSDSCHSGGLIDEAKEQIGESTKKKKKDSGESSRTNKETGVEETESKEITDLGSRSLPLDTLIDMLKQETGKDDIEVGKIRTTLFDMFGEDSSPKVKKFMNVILSNLQETTTGQTSQGDILESVANLTQEFLEQKINDVVIPAIQEVYAGAINGALPDNGILISGCQTDQTSADASPPGHPEQAYGALTNAIQIILKETNGKISNKDLVLKVRKLLRKQGFEQRPGLYCSDDYVSSMAKKAVLIGINYPGTKAELRGCVNDVRRMHKCLVDRFGFLERNITELIDTDDSYTKPTGKNIRRALLNLVESAKSGDVLVVHYSGHGTRLPAETGEDDDTGYDECIVPCDMNLITDDEFRELVDKVPKDARITIISDSCHSGGLIDEAKEQIGESTKKKKKPKKEAKGSSRHGIKDFVLETVEQEDEETNIEENIELENGDKIHVGNKSLPLQTLIDILKLDTGNDDIEVGKIRPTLFNVFGEDASSKVKKFMKVLLTKLQEGENDHGGLVGMIGKLTQEFIEHKLNDDEENVGRKQEVYAGASKGSMADNGILISGCQTDQTSADASPLGQPEMAYGAFTNAVQIILEETNGKITYKELVMKARKLLKKQGFTQRPGLYCSDGYAVLIGINYPGTKAELRGCVNDVRRMYKCLVERYGFAEEDITVLIDTDDSYTKPTGKNIRKALADLVGSADSGDVLVVHYSGHGTRLPAETGEDDDTGYDECIVPCDMNLITDDDFRDLVDRVPQGCRMTIISDSCHSGGLIDEAKEQIGESHKKDDEEEEEEESSSRFGFRKFLRSKVESAIRGNKKDEDEAEEIETKEIELEDGEMILAKDKSLPLQTLIDILKQQTGNDDIEVGKIRPSLFDAFGDDSSPKVKKFMKVILGKLKAGEGEGGLMGMLGKLASGFLEGKLNDDDYVKPAMQTEVGRKEEVYAGGSRGSVPLPDSGILISGCQTDQTSADATPPGKPSEAYGAMSNSIQKILEETDGEISNREMVTRARKALKKQGFTQQPGLYCHDGYANAPFIC</sequence>
<dbReference type="EMBL" id="JAGKQM010000007">
    <property type="protein sequence ID" value="KAH0920440.1"/>
    <property type="molecule type" value="Genomic_DNA"/>
</dbReference>
<evidence type="ECO:0000313" key="5">
    <source>
        <dbReference type="Proteomes" id="UP000824890"/>
    </source>
</evidence>
<evidence type="ECO:0000256" key="2">
    <source>
        <dbReference type="SAM" id="MobiDB-lite"/>
    </source>
</evidence>
<dbReference type="PANTHER" id="PTHR48104">
    <property type="entry name" value="METACASPASE-4"/>
    <property type="match status" value="1"/>
</dbReference>
<comment type="similarity">
    <text evidence="1">Belongs to the peptidase C14B family.</text>
</comment>
<dbReference type="InterPro" id="IPR050452">
    <property type="entry name" value="Metacaspase"/>
</dbReference>
<proteinExistence type="inferred from homology"/>
<accession>A0ABQ8CVQ8</accession>
<protein>
    <recommendedName>
        <fullName evidence="3">Peptidase C14 caspase domain-containing protein</fullName>
    </recommendedName>
</protein>
<dbReference type="InterPro" id="IPR011600">
    <property type="entry name" value="Pept_C14_caspase"/>
</dbReference>
<dbReference type="Pfam" id="PF00656">
    <property type="entry name" value="Peptidase_C14"/>
    <property type="match status" value="4"/>
</dbReference>
<feature type="domain" description="Peptidase C14 caspase" evidence="3">
    <location>
        <begin position="752"/>
        <end position="1131"/>
    </location>
</feature>
<feature type="compositionally biased region" description="Basic and acidic residues" evidence="2">
    <location>
        <begin position="529"/>
        <end position="563"/>
    </location>
</feature>
<feature type="domain" description="Peptidase C14 caspase" evidence="3">
    <location>
        <begin position="1133"/>
        <end position="1529"/>
    </location>
</feature>
<feature type="region of interest" description="Disordered" evidence="2">
    <location>
        <begin position="899"/>
        <end position="920"/>
    </location>
</feature>
<feature type="region of interest" description="Disordered" evidence="2">
    <location>
        <begin position="529"/>
        <end position="566"/>
    </location>
</feature>
<feature type="domain" description="Peptidase C14 caspase" evidence="3">
    <location>
        <begin position="3"/>
        <end position="379"/>
    </location>
</feature>
<evidence type="ECO:0000313" key="4">
    <source>
        <dbReference type="EMBL" id="KAH0920440.1"/>
    </source>
</evidence>
<dbReference type="SUPFAM" id="SSF52129">
    <property type="entry name" value="Caspase-like"/>
    <property type="match status" value="1"/>
</dbReference>
<evidence type="ECO:0000259" key="3">
    <source>
        <dbReference type="Pfam" id="PF00656"/>
    </source>
</evidence>
<reference evidence="4 5" key="1">
    <citation type="submission" date="2021-05" db="EMBL/GenBank/DDBJ databases">
        <title>Genome Assembly of Synthetic Allotetraploid Brassica napus Reveals Homoeologous Exchanges between Subgenomes.</title>
        <authorList>
            <person name="Davis J.T."/>
        </authorList>
    </citation>
    <scope>NUCLEOTIDE SEQUENCE [LARGE SCALE GENOMIC DNA]</scope>
    <source>
        <strain evidence="5">cv. Da-Ae</strain>
        <tissue evidence="4">Seedling</tissue>
    </source>
</reference>
<evidence type="ECO:0000256" key="1">
    <source>
        <dbReference type="ARBA" id="ARBA00009005"/>
    </source>
</evidence>
<organism evidence="4 5">
    <name type="scientific">Brassica napus</name>
    <name type="common">Rape</name>
    <dbReference type="NCBI Taxonomy" id="3708"/>
    <lineage>
        <taxon>Eukaryota</taxon>
        <taxon>Viridiplantae</taxon>
        <taxon>Streptophyta</taxon>
        <taxon>Embryophyta</taxon>
        <taxon>Tracheophyta</taxon>
        <taxon>Spermatophyta</taxon>
        <taxon>Magnoliopsida</taxon>
        <taxon>eudicotyledons</taxon>
        <taxon>Gunneridae</taxon>
        <taxon>Pentapetalae</taxon>
        <taxon>rosids</taxon>
        <taxon>malvids</taxon>
        <taxon>Brassicales</taxon>
        <taxon>Brassicaceae</taxon>
        <taxon>Brassiceae</taxon>
        <taxon>Brassica</taxon>
    </lineage>
</organism>
<dbReference type="Gene3D" id="3.40.50.12660">
    <property type="match status" value="8"/>
</dbReference>